<gene>
    <name evidence="7" type="ORF">LUZ61_013244</name>
</gene>
<dbReference type="Pfam" id="PF00931">
    <property type="entry name" value="NB-ARC"/>
    <property type="match status" value="1"/>
</dbReference>
<evidence type="ECO:0000313" key="7">
    <source>
        <dbReference type="EMBL" id="KAJ3684080.1"/>
    </source>
</evidence>
<dbReference type="InterPro" id="IPR038005">
    <property type="entry name" value="RX-like_CC"/>
</dbReference>
<organism evidence="7 8">
    <name type="scientific">Rhynchospora tenuis</name>
    <dbReference type="NCBI Taxonomy" id="198213"/>
    <lineage>
        <taxon>Eukaryota</taxon>
        <taxon>Viridiplantae</taxon>
        <taxon>Streptophyta</taxon>
        <taxon>Embryophyta</taxon>
        <taxon>Tracheophyta</taxon>
        <taxon>Spermatophyta</taxon>
        <taxon>Magnoliopsida</taxon>
        <taxon>Liliopsida</taxon>
        <taxon>Poales</taxon>
        <taxon>Cyperaceae</taxon>
        <taxon>Cyperoideae</taxon>
        <taxon>Rhynchosporeae</taxon>
        <taxon>Rhynchospora</taxon>
    </lineage>
</organism>
<dbReference type="InterPro" id="IPR036388">
    <property type="entry name" value="WH-like_DNA-bd_sf"/>
</dbReference>
<feature type="domain" description="AAA+ ATPase" evidence="6">
    <location>
        <begin position="170"/>
        <end position="323"/>
    </location>
</feature>
<dbReference type="Gene3D" id="1.10.8.430">
    <property type="entry name" value="Helical domain of apoptotic protease-activating factors"/>
    <property type="match status" value="1"/>
</dbReference>
<dbReference type="FunFam" id="1.10.10.10:FF:000322">
    <property type="entry name" value="Probable disease resistance protein At1g63360"/>
    <property type="match status" value="1"/>
</dbReference>
<evidence type="ECO:0000256" key="1">
    <source>
        <dbReference type="ARBA" id="ARBA00008894"/>
    </source>
</evidence>
<evidence type="ECO:0000256" key="2">
    <source>
        <dbReference type="ARBA" id="ARBA00022614"/>
    </source>
</evidence>
<dbReference type="AlphaFoldDB" id="A0AAD5YZS7"/>
<keyword evidence="8" id="KW-1185">Reference proteome</keyword>
<dbReference type="InterPro" id="IPR055414">
    <property type="entry name" value="LRR_R13L4/SHOC2-like"/>
</dbReference>
<dbReference type="Pfam" id="PF23559">
    <property type="entry name" value="WHD_DRP"/>
    <property type="match status" value="1"/>
</dbReference>
<dbReference type="InterPro" id="IPR032675">
    <property type="entry name" value="LRR_dom_sf"/>
</dbReference>
<sequence length="897" mass="102571">MADAIVSIVLRNLSDAAVKEVLQQRGVAEQVETVCRELSRIHSFIGDAETKQMGDNKWRNWAEEVRDVSYDLEDVVDTYLSEVPPKESDELECEIDQILARLQEISNSMVQYGIDNFGGKSTCEVGLGQLSGIRPAVASEIGNPDVVGFDADKEYICNNMVKFGLEGTPSLSVVAIVGPAGIGKTTLASQIYNSVEVHRAYGTACVWVTIPQAFSLLKVYLKILEKLESMDGSGWAEDEDSLVDYINYYLKGKKFFLVLDNVQSADLWKAIQRALPDDHNGSRVLMTTTNLAIAEHADTSGQPYKLHFLTEDISLQLLLRKALPIYQDPIEECPKNLSNLAKQFVKQCGGLPLALVVLGGILSKTSEYEGWSKLLKMINWNANVENQCIEIIATSYEHLPAVLKPCFMYFAAFPKDFDIRAKSLIRMWVAEGFIPQGENETLEETATGFLEDFVQRNMVQVTKRAYDGSIKQCHIHSVLRDVAIEKARDNKFLAVCSNPDEQQNCHEARRLAVHDAHEKSNEIMKKANINLRSLILFNSDLPNCSQLKVLRVLSHLGPEKINFGAKLETQRLEGCTQLRYFELPYCYKSDCFNELISRMKFVQTLDLPYVRERYQIDDIWHIKTMRHVMIGRRMFYDDFVFAPLNWAELTNIQTLHGVKYGLYYPYDLYHPETPESPNMPNLHDLRIEFDWNFDSEKFVEYLSTLKHLVSLQMVGQTAPSEMFDMVSRCPFFQNLKSLELCYRGLGLYRLSFAMFPTNLTKVKLMNFELSNDPMAELEKLPVLKILKFEGPGFWDHVMRCSAGGFPKLEKLKLSMDCLYEWEWEIENGAMPMLQQLEICHFDGLCVPIGLQYLSSLRRLDWTLYEHRDNSPNKAKLIRELCKHVPYISLINFEKKIG</sequence>
<dbReference type="InterPro" id="IPR003593">
    <property type="entry name" value="AAA+_ATPase"/>
</dbReference>
<comment type="similarity">
    <text evidence="1">Belongs to the disease resistance NB-LRR family.</text>
</comment>
<dbReference type="InterPro" id="IPR042197">
    <property type="entry name" value="Apaf_helical"/>
</dbReference>
<dbReference type="SUPFAM" id="SSF52058">
    <property type="entry name" value="L domain-like"/>
    <property type="match status" value="1"/>
</dbReference>
<reference evidence="7 8" key="1">
    <citation type="journal article" date="2022" name="Cell">
        <title>Repeat-based holocentromeres influence genome architecture and karyotype evolution.</title>
        <authorList>
            <person name="Hofstatter P.G."/>
            <person name="Thangavel G."/>
            <person name="Lux T."/>
            <person name="Neumann P."/>
            <person name="Vondrak T."/>
            <person name="Novak P."/>
            <person name="Zhang M."/>
            <person name="Costa L."/>
            <person name="Castellani M."/>
            <person name="Scott A."/>
            <person name="Toegelov H."/>
            <person name="Fuchs J."/>
            <person name="Mata-Sucre Y."/>
            <person name="Dias Y."/>
            <person name="Vanzela A.L.L."/>
            <person name="Huettel B."/>
            <person name="Almeida C.C.S."/>
            <person name="Simkova H."/>
            <person name="Souza G."/>
            <person name="Pedrosa-Harand A."/>
            <person name="Macas J."/>
            <person name="Mayer K.F.X."/>
            <person name="Houben A."/>
            <person name="Marques A."/>
        </authorList>
    </citation>
    <scope>NUCLEOTIDE SEQUENCE [LARGE SCALE GENOMIC DNA]</scope>
    <source>
        <strain evidence="7">RhyTen1mFocal</strain>
    </source>
</reference>
<comment type="caution">
    <text evidence="7">The sequence shown here is derived from an EMBL/GenBank/DDBJ whole genome shotgun (WGS) entry which is preliminary data.</text>
</comment>
<dbReference type="PANTHER" id="PTHR23155">
    <property type="entry name" value="DISEASE RESISTANCE PROTEIN RP"/>
    <property type="match status" value="1"/>
</dbReference>
<keyword evidence="3" id="KW-0677">Repeat</keyword>
<dbReference type="PRINTS" id="PR00364">
    <property type="entry name" value="DISEASERSIST"/>
</dbReference>
<dbReference type="InterPro" id="IPR058922">
    <property type="entry name" value="WHD_DRP"/>
</dbReference>
<evidence type="ECO:0000259" key="6">
    <source>
        <dbReference type="SMART" id="SM00382"/>
    </source>
</evidence>
<dbReference type="GO" id="GO:0002758">
    <property type="term" value="P:innate immune response-activating signaling pathway"/>
    <property type="evidence" value="ECO:0007669"/>
    <property type="project" value="UniProtKB-ARBA"/>
</dbReference>
<keyword evidence="4" id="KW-0547">Nucleotide-binding</keyword>
<dbReference type="Pfam" id="PF23598">
    <property type="entry name" value="LRR_14"/>
    <property type="match status" value="1"/>
</dbReference>
<evidence type="ECO:0000313" key="8">
    <source>
        <dbReference type="Proteomes" id="UP001210211"/>
    </source>
</evidence>
<dbReference type="SMART" id="SM00382">
    <property type="entry name" value="AAA"/>
    <property type="match status" value="1"/>
</dbReference>
<dbReference type="Gene3D" id="1.10.10.10">
    <property type="entry name" value="Winged helix-like DNA-binding domain superfamily/Winged helix DNA-binding domain"/>
    <property type="match status" value="1"/>
</dbReference>
<keyword evidence="2" id="KW-0433">Leucine-rich repeat</keyword>
<dbReference type="Gene3D" id="1.20.5.4130">
    <property type="match status" value="1"/>
</dbReference>
<dbReference type="InterPro" id="IPR027417">
    <property type="entry name" value="P-loop_NTPase"/>
</dbReference>
<dbReference type="GO" id="GO:0042742">
    <property type="term" value="P:defense response to bacterium"/>
    <property type="evidence" value="ECO:0007669"/>
    <property type="project" value="UniProtKB-ARBA"/>
</dbReference>
<dbReference type="InterPro" id="IPR044974">
    <property type="entry name" value="Disease_R_plants"/>
</dbReference>
<dbReference type="Gene3D" id="3.40.50.300">
    <property type="entry name" value="P-loop containing nucleotide triphosphate hydrolases"/>
    <property type="match status" value="1"/>
</dbReference>
<proteinExistence type="inferred from homology"/>
<protein>
    <recommendedName>
        <fullName evidence="6">AAA+ ATPase domain-containing protein</fullName>
    </recommendedName>
</protein>
<dbReference type="Proteomes" id="UP001210211">
    <property type="component" value="Unassembled WGS sequence"/>
</dbReference>
<name>A0AAD5YZS7_9POAL</name>
<dbReference type="InterPro" id="IPR041118">
    <property type="entry name" value="Rx_N"/>
</dbReference>
<dbReference type="GO" id="GO:0009626">
    <property type="term" value="P:plant-type hypersensitive response"/>
    <property type="evidence" value="ECO:0007669"/>
    <property type="project" value="UniProtKB-ARBA"/>
</dbReference>
<dbReference type="CDD" id="cd14798">
    <property type="entry name" value="RX-CC_like"/>
    <property type="match status" value="1"/>
</dbReference>
<evidence type="ECO:0000256" key="5">
    <source>
        <dbReference type="ARBA" id="ARBA00022821"/>
    </source>
</evidence>
<keyword evidence="5" id="KW-0611">Plant defense</keyword>
<dbReference type="SUPFAM" id="SSF52540">
    <property type="entry name" value="P-loop containing nucleoside triphosphate hydrolases"/>
    <property type="match status" value="1"/>
</dbReference>
<dbReference type="Gene3D" id="3.80.10.10">
    <property type="entry name" value="Ribonuclease Inhibitor"/>
    <property type="match status" value="1"/>
</dbReference>
<dbReference type="FunFam" id="3.40.50.300:FF:001091">
    <property type="entry name" value="Probable disease resistance protein At1g61300"/>
    <property type="match status" value="1"/>
</dbReference>
<dbReference type="EMBL" id="JAMRDG010000002">
    <property type="protein sequence ID" value="KAJ3684080.1"/>
    <property type="molecule type" value="Genomic_DNA"/>
</dbReference>
<dbReference type="GO" id="GO:0043531">
    <property type="term" value="F:ADP binding"/>
    <property type="evidence" value="ECO:0007669"/>
    <property type="project" value="InterPro"/>
</dbReference>
<evidence type="ECO:0000256" key="3">
    <source>
        <dbReference type="ARBA" id="ARBA00022737"/>
    </source>
</evidence>
<dbReference type="InterPro" id="IPR002182">
    <property type="entry name" value="NB-ARC"/>
</dbReference>
<dbReference type="PANTHER" id="PTHR23155:SF1185">
    <property type="entry name" value="DISEASE RESISTANCE RPP8-LIKE PROTEIN 3-RELATED"/>
    <property type="match status" value="1"/>
</dbReference>
<evidence type="ECO:0000256" key="4">
    <source>
        <dbReference type="ARBA" id="ARBA00022741"/>
    </source>
</evidence>
<dbReference type="Pfam" id="PF18052">
    <property type="entry name" value="Rx_N"/>
    <property type="match status" value="1"/>
</dbReference>
<accession>A0AAD5YZS7</accession>